<feature type="region of interest" description="Disordered" evidence="1">
    <location>
        <begin position="1"/>
        <end position="169"/>
    </location>
</feature>
<sequence>MASTSTTKQSSRFSTLKVFKFTSSKPPPPPPKDGNHLYSSSSKNTSIVSFTNQSISQDSPASNSQPLTSSPQHNSNGNGPLSTRSPSPAPSRVLQQPQQQLEQQRQRQQQQSPPPSVSASTLMPDAASTSSKRSFFRKIPSFRKRSVSKGSRTANTNVDDPLTDDESISSPWNFQDTHTLLYSIIFTSTTLSMGFHLRGHQPCTILVTRKPRLPSSRKAVVIAPPLLPPFKNNTSQRLPLVHNHRHQQLSLLPARDPALSEDSDQIHRFPVQRDLFGSDLRRRHHLCLCPHRLRLLRLLRLLRPITRALAPLLHHRPHLRLAATPLAR</sequence>
<feature type="compositionally biased region" description="Polar residues" evidence="1">
    <location>
        <begin position="148"/>
        <end position="158"/>
    </location>
</feature>
<feature type="compositionally biased region" description="Low complexity" evidence="1">
    <location>
        <begin position="90"/>
        <end position="111"/>
    </location>
</feature>
<accession>A0AAD4LY32</accession>
<name>A0AAD4LY32_9AGAM</name>
<gene>
    <name evidence="2" type="ORF">B0F90DRAFT_1209878</name>
</gene>
<organism evidence="2 3">
    <name type="scientific">Multifurca ochricompacta</name>
    <dbReference type="NCBI Taxonomy" id="376703"/>
    <lineage>
        <taxon>Eukaryota</taxon>
        <taxon>Fungi</taxon>
        <taxon>Dikarya</taxon>
        <taxon>Basidiomycota</taxon>
        <taxon>Agaricomycotina</taxon>
        <taxon>Agaricomycetes</taxon>
        <taxon>Russulales</taxon>
        <taxon>Russulaceae</taxon>
        <taxon>Multifurca</taxon>
    </lineage>
</organism>
<comment type="caution">
    <text evidence="2">The sequence shown here is derived from an EMBL/GenBank/DDBJ whole genome shotgun (WGS) entry which is preliminary data.</text>
</comment>
<dbReference type="EMBL" id="WTXG01000062">
    <property type="protein sequence ID" value="KAI0295092.1"/>
    <property type="molecule type" value="Genomic_DNA"/>
</dbReference>
<feature type="compositionally biased region" description="Basic residues" evidence="1">
    <location>
        <begin position="134"/>
        <end position="147"/>
    </location>
</feature>
<keyword evidence="3" id="KW-1185">Reference proteome</keyword>
<feature type="compositionally biased region" description="Polar residues" evidence="1">
    <location>
        <begin position="37"/>
        <end position="86"/>
    </location>
</feature>
<evidence type="ECO:0000313" key="3">
    <source>
        <dbReference type="Proteomes" id="UP001203297"/>
    </source>
</evidence>
<dbReference type="Proteomes" id="UP001203297">
    <property type="component" value="Unassembled WGS sequence"/>
</dbReference>
<proteinExistence type="predicted"/>
<feature type="compositionally biased region" description="Polar residues" evidence="1">
    <location>
        <begin position="1"/>
        <end position="14"/>
    </location>
</feature>
<evidence type="ECO:0000313" key="2">
    <source>
        <dbReference type="EMBL" id="KAI0295092.1"/>
    </source>
</evidence>
<dbReference type="AlphaFoldDB" id="A0AAD4LY32"/>
<protein>
    <submittedName>
        <fullName evidence="2">Uncharacterized protein</fullName>
    </submittedName>
</protein>
<evidence type="ECO:0000256" key="1">
    <source>
        <dbReference type="SAM" id="MobiDB-lite"/>
    </source>
</evidence>
<reference evidence="2" key="1">
    <citation type="journal article" date="2022" name="New Phytol.">
        <title>Evolutionary transition to the ectomycorrhizal habit in the genomes of a hyperdiverse lineage of mushroom-forming fungi.</title>
        <authorList>
            <person name="Looney B."/>
            <person name="Miyauchi S."/>
            <person name="Morin E."/>
            <person name="Drula E."/>
            <person name="Courty P.E."/>
            <person name="Kohler A."/>
            <person name="Kuo A."/>
            <person name="LaButti K."/>
            <person name="Pangilinan J."/>
            <person name="Lipzen A."/>
            <person name="Riley R."/>
            <person name="Andreopoulos W."/>
            <person name="He G."/>
            <person name="Johnson J."/>
            <person name="Nolan M."/>
            <person name="Tritt A."/>
            <person name="Barry K.W."/>
            <person name="Grigoriev I.V."/>
            <person name="Nagy L.G."/>
            <person name="Hibbett D."/>
            <person name="Henrissat B."/>
            <person name="Matheny P.B."/>
            <person name="Labbe J."/>
            <person name="Martin F.M."/>
        </authorList>
    </citation>
    <scope>NUCLEOTIDE SEQUENCE</scope>
    <source>
        <strain evidence="2">BPL690</strain>
    </source>
</reference>